<gene>
    <name evidence="3" type="ORF">MFLAVUS_008145</name>
</gene>
<keyword evidence="2" id="KW-1133">Transmembrane helix</keyword>
<comment type="caution">
    <text evidence="3">The sequence shown here is derived from an EMBL/GenBank/DDBJ whole genome shotgun (WGS) entry which is preliminary data.</text>
</comment>
<keyword evidence="2" id="KW-0472">Membrane</keyword>
<feature type="compositionally biased region" description="Low complexity" evidence="1">
    <location>
        <begin position="95"/>
        <end position="118"/>
    </location>
</feature>
<feature type="transmembrane region" description="Helical" evidence="2">
    <location>
        <begin position="151"/>
        <end position="178"/>
    </location>
</feature>
<keyword evidence="4" id="KW-1185">Reference proteome</keyword>
<organism evidence="3 4">
    <name type="scientific">Mucor flavus</name>
    <dbReference type="NCBI Taxonomy" id="439312"/>
    <lineage>
        <taxon>Eukaryota</taxon>
        <taxon>Fungi</taxon>
        <taxon>Fungi incertae sedis</taxon>
        <taxon>Mucoromycota</taxon>
        <taxon>Mucoromycotina</taxon>
        <taxon>Mucoromycetes</taxon>
        <taxon>Mucorales</taxon>
        <taxon>Mucorineae</taxon>
        <taxon>Mucoraceae</taxon>
        <taxon>Mucor</taxon>
    </lineage>
</organism>
<evidence type="ECO:0000256" key="1">
    <source>
        <dbReference type="SAM" id="MobiDB-lite"/>
    </source>
</evidence>
<evidence type="ECO:0000313" key="4">
    <source>
        <dbReference type="Proteomes" id="UP001473302"/>
    </source>
</evidence>
<dbReference type="Proteomes" id="UP001473302">
    <property type="component" value="Unassembled WGS sequence"/>
</dbReference>
<keyword evidence="2" id="KW-0812">Transmembrane</keyword>
<feature type="compositionally biased region" description="Polar residues" evidence="1">
    <location>
        <begin position="40"/>
        <end position="56"/>
    </location>
</feature>
<name>A0ABP9Z692_9FUNG</name>
<accession>A0ABP9Z692</accession>
<feature type="compositionally biased region" description="Pro residues" evidence="1">
    <location>
        <begin position="85"/>
        <end position="94"/>
    </location>
</feature>
<feature type="region of interest" description="Disordered" evidence="1">
    <location>
        <begin position="1"/>
        <end position="122"/>
    </location>
</feature>
<evidence type="ECO:0000256" key="2">
    <source>
        <dbReference type="SAM" id="Phobius"/>
    </source>
</evidence>
<sequence>MSKKHNVPDVDDTPPPAYQEVAPPFNPNYHPSSEPSSSSFNANYGQAETPSFNPNYNPAIHSPPHTPELNYQRTEGNQGLYPQIPVSPSPPMVFPQPHHYQQQYQQQQQQPRQPYFPQHNHHPNQQVRYQTIEIPYTASVNSRIRANDRPAFPLAAVLFLFGCVCPPLWIIGACCCAGSRNKYESFWGKINFIMAMALIISSLIFSMISMSE</sequence>
<proteinExistence type="predicted"/>
<protein>
    <submittedName>
        <fullName evidence="3">Uncharacterized protein</fullName>
    </submittedName>
</protein>
<evidence type="ECO:0000313" key="3">
    <source>
        <dbReference type="EMBL" id="GAA5814646.1"/>
    </source>
</evidence>
<feature type="transmembrane region" description="Helical" evidence="2">
    <location>
        <begin position="190"/>
        <end position="210"/>
    </location>
</feature>
<reference evidence="3 4" key="1">
    <citation type="submission" date="2024-04" db="EMBL/GenBank/DDBJ databases">
        <title>genome sequences of Mucor flavus KT1a and Helicostylum pulchrum KT1b strains isolated from the surface of a dry-aged beef.</title>
        <authorList>
            <person name="Toyotome T."/>
            <person name="Hosono M."/>
            <person name="Torimaru M."/>
            <person name="Fukuda K."/>
            <person name="Mikami N."/>
        </authorList>
    </citation>
    <scope>NUCLEOTIDE SEQUENCE [LARGE SCALE GENOMIC DNA]</scope>
    <source>
        <strain evidence="3 4">KT1a</strain>
    </source>
</reference>
<dbReference type="EMBL" id="BAABUK010000022">
    <property type="protein sequence ID" value="GAA5814646.1"/>
    <property type="molecule type" value="Genomic_DNA"/>
</dbReference>